<dbReference type="RefSeq" id="WP_044577778.1">
    <property type="nucleotide sequence ID" value="NZ_BAABDR010000008.1"/>
</dbReference>
<gene>
    <name evidence="2" type="ORF">J2Z30_005628</name>
    <name evidence="1" type="ORF">SIRAN7754</name>
</gene>
<sequence length="129" mass="13306">MSGEHPQQDLSDWPGQRRAIRRENHLEGVRGRFAAVLGITMARASAGSTADNLGVEPVISHAGASAAASAGVGRGNAAAVGGLGAEVQTARPGTDTAGLEVVIMAVFITVRVAIRLVPVHPLLRLSVRR</sequence>
<evidence type="ECO:0000313" key="2">
    <source>
        <dbReference type="EMBL" id="MBP2064604.1"/>
    </source>
</evidence>
<name>A0A060ZYV8_9ACTN</name>
<evidence type="ECO:0000313" key="3">
    <source>
        <dbReference type="Proteomes" id="UP000756710"/>
    </source>
</evidence>
<dbReference type="PATRIC" id="fig|576784.4.peg.7942"/>
<reference evidence="2 3" key="2">
    <citation type="submission" date="2021-03" db="EMBL/GenBank/DDBJ databases">
        <title>Genomic Encyclopedia of Type Strains, Phase IV (KMG-IV): sequencing the most valuable type-strain genomes for metagenomic binning, comparative biology and taxonomic classification.</title>
        <authorList>
            <person name="Goeker M."/>
        </authorList>
    </citation>
    <scope>NUCLEOTIDE SEQUENCE [LARGE SCALE GENOMIC DNA]</scope>
    <source>
        <strain evidence="2 3">DSM 41954</strain>
    </source>
</reference>
<dbReference type="EMBL" id="JAGGLR010000016">
    <property type="protein sequence ID" value="MBP2064604.1"/>
    <property type="molecule type" value="Genomic_DNA"/>
</dbReference>
<dbReference type="EMBL" id="LK022848">
    <property type="protein sequence ID" value="CDR12731.1"/>
    <property type="molecule type" value="Genomic_DNA"/>
</dbReference>
<dbReference type="HOGENOM" id="CLU_1947634_0_0_11"/>
<dbReference type="GeneID" id="32466924"/>
<keyword evidence="3" id="KW-1185">Reference proteome</keyword>
<reference evidence="1" key="1">
    <citation type="submission" date="2014-05" db="EMBL/GenBank/DDBJ databases">
        <authorList>
            <person name="Horn Fabian"/>
        </authorList>
    </citation>
    <scope>NUCLEOTIDE SEQUENCE</scope>
</reference>
<protein>
    <submittedName>
        <fullName evidence="1">Uncharacterized protein</fullName>
    </submittedName>
</protein>
<evidence type="ECO:0000313" key="1">
    <source>
        <dbReference type="EMBL" id="CDR12731.1"/>
    </source>
</evidence>
<accession>A0A060ZYV8</accession>
<proteinExistence type="predicted"/>
<dbReference type="Proteomes" id="UP000756710">
    <property type="component" value="Unassembled WGS sequence"/>
</dbReference>
<dbReference type="AlphaFoldDB" id="A0A060ZYV8"/>
<organism evidence="1">
    <name type="scientific">Streptomyces iranensis</name>
    <dbReference type="NCBI Taxonomy" id="576784"/>
    <lineage>
        <taxon>Bacteria</taxon>
        <taxon>Bacillati</taxon>
        <taxon>Actinomycetota</taxon>
        <taxon>Actinomycetes</taxon>
        <taxon>Kitasatosporales</taxon>
        <taxon>Streptomycetaceae</taxon>
        <taxon>Streptomyces</taxon>
        <taxon>Streptomyces violaceusniger group</taxon>
    </lineage>
</organism>